<keyword evidence="5" id="KW-0812">Transmembrane</keyword>
<reference evidence="8" key="2">
    <citation type="submission" date="2025-08" db="UniProtKB">
        <authorList>
            <consortium name="RefSeq"/>
        </authorList>
    </citation>
    <scope>IDENTIFICATION</scope>
    <source>
        <tissue evidence="8">Leaf</tissue>
    </source>
</reference>
<name>A0ABM3QTG8_SPIOL</name>
<keyword evidence="4" id="KW-0175">Coiled coil</keyword>
<keyword evidence="3" id="KW-0862">Zinc</keyword>
<keyword evidence="7" id="KW-1185">Reference proteome</keyword>
<evidence type="ECO:0000313" key="7">
    <source>
        <dbReference type="Proteomes" id="UP000813463"/>
    </source>
</evidence>
<evidence type="ECO:0000256" key="4">
    <source>
        <dbReference type="SAM" id="Coils"/>
    </source>
</evidence>
<dbReference type="GeneID" id="130462457"/>
<dbReference type="PANTHER" id="PTHR33248">
    <property type="entry name" value="ZINC ION-BINDING PROTEIN"/>
    <property type="match status" value="1"/>
</dbReference>
<reference evidence="7" key="1">
    <citation type="journal article" date="2021" name="Nat. Commun.">
        <title>Genomic analyses provide insights into spinach domestication and the genetic basis of agronomic traits.</title>
        <authorList>
            <person name="Cai X."/>
            <person name="Sun X."/>
            <person name="Xu C."/>
            <person name="Sun H."/>
            <person name="Wang X."/>
            <person name="Ge C."/>
            <person name="Zhang Z."/>
            <person name="Wang Q."/>
            <person name="Fei Z."/>
            <person name="Jiao C."/>
            <person name="Wang Q."/>
        </authorList>
    </citation>
    <scope>NUCLEOTIDE SEQUENCE [LARGE SCALE GENOMIC DNA]</scope>
    <source>
        <strain evidence="7">cv. Varoflay</strain>
    </source>
</reference>
<feature type="domain" description="GRF-type" evidence="6">
    <location>
        <begin position="28"/>
        <end position="64"/>
    </location>
</feature>
<feature type="coiled-coil region" evidence="4">
    <location>
        <begin position="79"/>
        <end position="127"/>
    </location>
</feature>
<keyword evidence="1" id="KW-0479">Metal-binding</keyword>
<evidence type="ECO:0000313" key="8">
    <source>
        <dbReference type="RefSeq" id="XP_056686663.1"/>
    </source>
</evidence>
<evidence type="ECO:0000256" key="3">
    <source>
        <dbReference type="ARBA" id="ARBA00022833"/>
    </source>
</evidence>
<keyword evidence="5" id="KW-0472">Membrane</keyword>
<accession>A0ABM3QTG8</accession>
<proteinExistence type="predicted"/>
<dbReference type="Proteomes" id="UP000813463">
    <property type="component" value="Chromosome 6"/>
</dbReference>
<evidence type="ECO:0000256" key="2">
    <source>
        <dbReference type="ARBA" id="ARBA00022771"/>
    </source>
</evidence>
<feature type="transmembrane region" description="Helical" evidence="5">
    <location>
        <begin position="138"/>
        <end position="156"/>
    </location>
</feature>
<keyword evidence="2" id="KW-0863">Zinc-finger</keyword>
<dbReference type="InterPro" id="IPR010666">
    <property type="entry name" value="Znf_GRF"/>
</dbReference>
<protein>
    <recommendedName>
        <fullName evidence="6">GRF-type domain-containing protein</fullName>
    </recommendedName>
</protein>
<dbReference type="RefSeq" id="XP_056686663.1">
    <property type="nucleotide sequence ID" value="XM_056830685.1"/>
</dbReference>
<evidence type="ECO:0000256" key="1">
    <source>
        <dbReference type="ARBA" id="ARBA00022723"/>
    </source>
</evidence>
<gene>
    <name evidence="8" type="primary">LOC130462457</name>
</gene>
<evidence type="ECO:0000256" key="5">
    <source>
        <dbReference type="SAM" id="Phobius"/>
    </source>
</evidence>
<evidence type="ECO:0000259" key="6">
    <source>
        <dbReference type="Pfam" id="PF06839"/>
    </source>
</evidence>
<keyword evidence="5" id="KW-1133">Transmembrane helix</keyword>
<dbReference type="Pfam" id="PF06839">
    <property type="entry name" value="Zn_ribbon_GRF"/>
    <property type="match status" value="1"/>
</dbReference>
<sequence>MAGLNTFSVGSGSSSNSKGGILPSLIRECGNVAVVRTVKRGPNVGMKFHGCPLWPDTKCEFFRWILPDSNAVDNLQVHVLEANTTIAEMEYEKKLLEEKIRKLQIKKENLEEDAHEMKNELCEMRIELMKSSRNERNCTMALYLSWVIFALVVFWLK</sequence>
<organism evidence="7 8">
    <name type="scientific">Spinacia oleracea</name>
    <name type="common">Spinach</name>
    <dbReference type="NCBI Taxonomy" id="3562"/>
    <lineage>
        <taxon>Eukaryota</taxon>
        <taxon>Viridiplantae</taxon>
        <taxon>Streptophyta</taxon>
        <taxon>Embryophyta</taxon>
        <taxon>Tracheophyta</taxon>
        <taxon>Spermatophyta</taxon>
        <taxon>Magnoliopsida</taxon>
        <taxon>eudicotyledons</taxon>
        <taxon>Gunneridae</taxon>
        <taxon>Pentapetalae</taxon>
        <taxon>Caryophyllales</taxon>
        <taxon>Chenopodiaceae</taxon>
        <taxon>Chenopodioideae</taxon>
        <taxon>Anserineae</taxon>
        <taxon>Spinacia</taxon>
    </lineage>
</organism>